<keyword evidence="7" id="KW-0975">Bacterial flagellum</keyword>
<evidence type="ECO:0000256" key="1">
    <source>
        <dbReference type="ARBA" id="ARBA00004117"/>
    </source>
</evidence>
<dbReference type="PRINTS" id="PR00953">
    <property type="entry name" value="TYPE3IMRPROT"/>
</dbReference>
<keyword evidence="9" id="KW-0969">Cilium</keyword>
<feature type="transmembrane region" description="Helical" evidence="8">
    <location>
        <begin position="130"/>
        <end position="149"/>
    </location>
</feature>
<dbReference type="EMBL" id="CAADRM010000016">
    <property type="protein sequence ID" value="VFU11704.1"/>
    <property type="molecule type" value="Genomic_DNA"/>
</dbReference>
<comment type="subcellular location">
    <subcellularLocation>
        <location evidence="1">Bacterial flagellum basal body</location>
    </subcellularLocation>
    <subcellularLocation>
        <location evidence="2">Cell membrane</location>
        <topology evidence="2">Multi-pass membrane protein</topology>
    </subcellularLocation>
</comment>
<dbReference type="InterPro" id="IPR002010">
    <property type="entry name" value="T3SS_IM_R"/>
</dbReference>
<feature type="transmembrane region" description="Helical" evidence="8">
    <location>
        <begin position="69"/>
        <end position="94"/>
    </location>
</feature>
<dbReference type="GO" id="GO:0044780">
    <property type="term" value="P:bacterial-type flagellum assembly"/>
    <property type="evidence" value="ECO:0007669"/>
    <property type="project" value="InterPro"/>
</dbReference>
<keyword evidence="5 8" id="KW-1133">Transmembrane helix</keyword>
<feature type="transmembrane region" description="Helical" evidence="8">
    <location>
        <begin position="12"/>
        <end position="32"/>
    </location>
</feature>
<evidence type="ECO:0000256" key="4">
    <source>
        <dbReference type="ARBA" id="ARBA00022692"/>
    </source>
</evidence>
<dbReference type="GO" id="GO:0005886">
    <property type="term" value="C:plasma membrane"/>
    <property type="evidence" value="ECO:0007669"/>
    <property type="project" value="UniProtKB-SubCell"/>
</dbReference>
<evidence type="ECO:0000256" key="6">
    <source>
        <dbReference type="ARBA" id="ARBA00023136"/>
    </source>
</evidence>
<accession>A0A485LWX8</accession>
<proteinExistence type="predicted"/>
<dbReference type="InterPro" id="IPR006303">
    <property type="entry name" value="FliR"/>
</dbReference>
<reference evidence="9" key="1">
    <citation type="submission" date="2019-03" db="EMBL/GenBank/DDBJ databases">
        <authorList>
            <person name="Hao L."/>
        </authorList>
    </citation>
    <scope>NUCLEOTIDE SEQUENCE</scope>
</reference>
<keyword evidence="4 8" id="KW-0812">Transmembrane</keyword>
<dbReference type="NCBIfam" id="TIGR01400">
    <property type="entry name" value="fliR"/>
    <property type="match status" value="1"/>
</dbReference>
<feature type="transmembrane region" description="Helical" evidence="8">
    <location>
        <begin position="189"/>
        <end position="210"/>
    </location>
</feature>
<name>A0A485LWX8_9ZZZZ</name>
<dbReference type="Pfam" id="PF01311">
    <property type="entry name" value="Bac_export_1"/>
    <property type="match status" value="1"/>
</dbReference>
<dbReference type="AlphaFoldDB" id="A0A485LWX8"/>
<feature type="transmembrane region" description="Helical" evidence="8">
    <location>
        <begin position="216"/>
        <end position="235"/>
    </location>
</feature>
<evidence type="ECO:0000313" key="9">
    <source>
        <dbReference type="EMBL" id="VFU11704.1"/>
    </source>
</evidence>
<keyword evidence="6 8" id="KW-0472">Membrane</keyword>
<evidence type="ECO:0000256" key="5">
    <source>
        <dbReference type="ARBA" id="ARBA00022989"/>
    </source>
</evidence>
<dbReference type="PANTHER" id="PTHR30065">
    <property type="entry name" value="FLAGELLAR BIOSYNTHETIC PROTEIN FLIR"/>
    <property type="match status" value="1"/>
</dbReference>
<evidence type="ECO:0000256" key="2">
    <source>
        <dbReference type="ARBA" id="ARBA00004651"/>
    </source>
</evidence>
<keyword evidence="9" id="KW-0966">Cell projection</keyword>
<dbReference type="GO" id="GO:0006605">
    <property type="term" value="P:protein targeting"/>
    <property type="evidence" value="ECO:0007669"/>
    <property type="project" value="InterPro"/>
</dbReference>
<evidence type="ECO:0000256" key="8">
    <source>
        <dbReference type="SAM" id="Phobius"/>
    </source>
</evidence>
<evidence type="ECO:0000256" key="7">
    <source>
        <dbReference type="ARBA" id="ARBA00023143"/>
    </source>
</evidence>
<dbReference type="GO" id="GO:0009425">
    <property type="term" value="C:bacterial-type flagellum basal body"/>
    <property type="evidence" value="ECO:0007669"/>
    <property type="project" value="UniProtKB-SubCell"/>
</dbReference>
<keyword evidence="9" id="KW-0282">Flagellum</keyword>
<organism evidence="9">
    <name type="scientific">anaerobic digester metagenome</name>
    <dbReference type="NCBI Taxonomy" id="1263854"/>
    <lineage>
        <taxon>unclassified sequences</taxon>
        <taxon>metagenomes</taxon>
        <taxon>ecological metagenomes</taxon>
    </lineage>
</organism>
<dbReference type="PANTHER" id="PTHR30065:SF1">
    <property type="entry name" value="SURFACE PRESENTATION OF ANTIGENS PROTEIN SPAR"/>
    <property type="match status" value="1"/>
</dbReference>
<feature type="transmembrane region" description="Helical" evidence="8">
    <location>
        <begin position="44"/>
        <end position="63"/>
    </location>
</feature>
<sequence length="260" mass="28274">MNELLNLAWQDILSFLFVFVRVGTIFALVPFFGSEVIARRITAIIAFFLSLVLVPVVPAAEIAMEGLNVITLIVFLIHELLIGLCLGLAVNVIFAGVQIAGEIAGFQMGFAIVNIVDPITGVDAPVTSNLLYIVAFLLFLSFGGHHMLIKALVDSYYIIPLEAGFPDQKYHLAVLSYGARMFLLGVKMAAPVIGVLLLLNISFALTARAIPQMNVFLMSFPLTIAIGLFFMIVIIKMMPPFMSSAIGDALTFVKSTMPLF</sequence>
<protein>
    <submittedName>
        <fullName evidence="9">Flagellar biosynthetic protein FliR</fullName>
    </submittedName>
</protein>
<keyword evidence="3" id="KW-1003">Cell membrane</keyword>
<gene>
    <name evidence="9" type="primary">fliR</name>
    <name evidence="9" type="ORF">SCFA_1120012</name>
</gene>
<evidence type="ECO:0000256" key="3">
    <source>
        <dbReference type="ARBA" id="ARBA00022475"/>
    </source>
</evidence>